<evidence type="ECO:0000313" key="4">
    <source>
        <dbReference type="Proteomes" id="UP000782312"/>
    </source>
</evidence>
<dbReference type="SMART" id="SM00882">
    <property type="entry name" value="CoA_trans"/>
    <property type="match status" value="1"/>
</dbReference>
<comment type="caution">
    <text evidence="3">The sequence shown here is derived from an EMBL/GenBank/DDBJ whole genome shotgun (WGS) entry which is preliminary data.</text>
</comment>
<dbReference type="PANTHER" id="PTHR13707">
    <property type="entry name" value="KETOACID-COENZYME A TRANSFERASE"/>
    <property type="match status" value="1"/>
</dbReference>
<dbReference type="EMBL" id="JACPUR010000040">
    <property type="protein sequence ID" value="MBI3129330.1"/>
    <property type="molecule type" value="Genomic_DNA"/>
</dbReference>
<name>A0A932I0W9_UNCTE</name>
<sequence>MTFARRLEAAALGPDDIARRVAREVPDGAVVNLGIGIPTRVANFVPPERGILFMAENGILGVGPRPPKGREDRDLVNASREPITALPGAAIFGHADSFAMIRGGHVDIAVLGALQVSAGGDLANWTVPGAGKGGIGGAMDLATGARAVYAIMTHLTKEGELKLLEECTYPLTARRVVTKLFTDIAFIEFTPEGPLLREVAQGLTAEDVQRASAPRLRVAEPLGALAREEGP</sequence>
<evidence type="ECO:0000256" key="1">
    <source>
        <dbReference type="ARBA" id="ARBA00007047"/>
    </source>
</evidence>
<dbReference type="PANTHER" id="PTHR13707:SF57">
    <property type="entry name" value="SUCCINYL-COA:3-KETOACID COENZYME A TRANSFERASE SUBUNIT B-RELATED"/>
    <property type="match status" value="1"/>
</dbReference>
<dbReference type="InterPro" id="IPR012791">
    <property type="entry name" value="3-oxoacid_CoA-transf_B"/>
</dbReference>
<dbReference type="InterPro" id="IPR004165">
    <property type="entry name" value="CoA_trans_fam_I"/>
</dbReference>
<dbReference type="Proteomes" id="UP000782312">
    <property type="component" value="Unassembled WGS sequence"/>
</dbReference>
<keyword evidence="2" id="KW-0808">Transferase</keyword>
<protein>
    <submittedName>
        <fullName evidence="3">3-oxoacid CoA-transferase subunit B</fullName>
    </submittedName>
</protein>
<dbReference type="GO" id="GO:0008410">
    <property type="term" value="F:CoA-transferase activity"/>
    <property type="evidence" value="ECO:0007669"/>
    <property type="project" value="InterPro"/>
</dbReference>
<evidence type="ECO:0000313" key="3">
    <source>
        <dbReference type="EMBL" id="MBI3129330.1"/>
    </source>
</evidence>
<accession>A0A932I0W9</accession>
<dbReference type="Gene3D" id="3.40.1080.10">
    <property type="entry name" value="Glutaconate Coenzyme A-transferase"/>
    <property type="match status" value="1"/>
</dbReference>
<comment type="similarity">
    <text evidence="1">Belongs to the 3-oxoacid CoA-transferase subunit B family.</text>
</comment>
<dbReference type="SUPFAM" id="SSF100950">
    <property type="entry name" value="NagB/RpiA/CoA transferase-like"/>
    <property type="match status" value="1"/>
</dbReference>
<reference evidence="3" key="1">
    <citation type="submission" date="2020-07" db="EMBL/GenBank/DDBJ databases">
        <title>Huge and variable diversity of episymbiotic CPR bacteria and DPANN archaea in groundwater ecosystems.</title>
        <authorList>
            <person name="He C.Y."/>
            <person name="Keren R."/>
            <person name="Whittaker M."/>
            <person name="Farag I.F."/>
            <person name="Doudna J."/>
            <person name="Cate J.H.D."/>
            <person name="Banfield J.F."/>
        </authorList>
    </citation>
    <scope>NUCLEOTIDE SEQUENCE</scope>
    <source>
        <strain evidence="3">NC_groundwater_763_Ag_S-0.2um_68_21</strain>
    </source>
</reference>
<dbReference type="Pfam" id="PF01144">
    <property type="entry name" value="CoA_trans"/>
    <property type="match status" value="1"/>
</dbReference>
<dbReference type="InterPro" id="IPR037171">
    <property type="entry name" value="NagB/RpiA_transferase-like"/>
</dbReference>
<proteinExistence type="inferred from homology"/>
<dbReference type="AlphaFoldDB" id="A0A932I0W9"/>
<dbReference type="NCBIfam" id="TIGR02428">
    <property type="entry name" value="pcaJ_scoB_fam"/>
    <property type="match status" value="1"/>
</dbReference>
<gene>
    <name evidence="3" type="ORF">HYZ11_17105</name>
</gene>
<organism evidence="3 4">
    <name type="scientific">Tectimicrobiota bacterium</name>
    <dbReference type="NCBI Taxonomy" id="2528274"/>
    <lineage>
        <taxon>Bacteria</taxon>
        <taxon>Pseudomonadati</taxon>
        <taxon>Nitrospinota/Tectimicrobiota group</taxon>
        <taxon>Candidatus Tectimicrobiota</taxon>
    </lineage>
</organism>
<evidence type="ECO:0000256" key="2">
    <source>
        <dbReference type="ARBA" id="ARBA00022679"/>
    </source>
</evidence>